<evidence type="ECO:0000313" key="4">
    <source>
        <dbReference type="EMBL" id="WFN22264.1"/>
    </source>
</evidence>
<evidence type="ECO:0000259" key="1">
    <source>
        <dbReference type="Pfam" id="PF13503"/>
    </source>
</evidence>
<dbReference type="RefSeq" id="WP_082139477.1">
    <property type="nucleotide sequence ID" value="NZ_AP018359.1"/>
</dbReference>
<dbReference type="GeneID" id="93194667"/>
<evidence type="ECO:0000313" key="6">
    <source>
        <dbReference type="Proteomes" id="UP000664048"/>
    </source>
</evidence>
<dbReference type="EMBL" id="JAENIB010000005">
    <property type="protein sequence ID" value="MBK1931198.1"/>
    <property type="molecule type" value="Genomic_DNA"/>
</dbReference>
<reference evidence="2" key="1">
    <citation type="submission" date="2021-01" db="EMBL/GenBank/DDBJ databases">
        <title>Outbreak of Burkholderia contaminns endophthalmitis traced to a clinical ventilation system.</title>
        <authorList>
            <person name="Lipuma J."/>
            <person name="Spilker T."/>
            <person name="Kratholm J."/>
        </authorList>
    </citation>
    <scope>NUCLEOTIDE SEQUENCE</scope>
    <source>
        <strain evidence="2">HI4954</strain>
    </source>
</reference>
<evidence type="ECO:0000313" key="2">
    <source>
        <dbReference type="EMBL" id="MBK1931198.1"/>
    </source>
</evidence>
<sequence length="294" mass="33212">MKLLRSELRNTPWAMAGNRIYIVVDPLLGDPFHDLPNWKVPLPIEHESLRGAHRPYLMQAGLHGDVFERSVDIAAQEAERSREDVPGARTVCGWLFTSASASKVAAHLASNALLRSAERARLLRYWDPRVMDLMRAMLSPHQAHALMGLESGWYWTGRDKTLHTLTSRDEGRGLHTALHLTDEQIALLEQAPHINRVLDILQDTGHDVGAVDPLHLARCICQGRQAWAFSDEHEHVIYALHCVLVHEQFDRLPDVRNAMTVEVSQGRSAITALDRFDDTYWQSMANSQSRMGQA</sequence>
<dbReference type="Proteomes" id="UP000664048">
    <property type="component" value="Unassembled WGS sequence"/>
</dbReference>
<feature type="domain" description="DUF4123" evidence="1">
    <location>
        <begin position="85"/>
        <end position="144"/>
    </location>
</feature>
<organism evidence="2 5">
    <name type="scientific">Burkholderia contaminans</name>
    <dbReference type="NCBI Taxonomy" id="488447"/>
    <lineage>
        <taxon>Bacteria</taxon>
        <taxon>Pseudomonadati</taxon>
        <taxon>Pseudomonadota</taxon>
        <taxon>Betaproteobacteria</taxon>
        <taxon>Burkholderiales</taxon>
        <taxon>Burkholderiaceae</taxon>
        <taxon>Burkholderia</taxon>
        <taxon>Burkholderia cepacia complex</taxon>
    </lineage>
</organism>
<evidence type="ECO:0000313" key="7">
    <source>
        <dbReference type="Proteomes" id="UP001220209"/>
    </source>
</evidence>
<keyword evidence="6" id="KW-1185">Reference proteome</keyword>
<dbReference type="Proteomes" id="UP000611459">
    <property type="component" value="Unassembled WGS sequence"/>
</dbReference>
<reference evidence="3 6" key="2">
    <citation type="submission" date="2021-03" db="EMBL/GenBank/DDBJ databases">
        <title>Clinical course, treatment and visual outcome of an outbreak of Burkholderia contaminans endophthalmitis following cataract surgery.</title>
        <authorList>
            <person name="Lind C."/>
            <person name="Olsen K."/>
            <person name="Angelsen N.K."/>
            <person name="Krefting E.A."/>
            <person name="Fossen K."/>
            <person name="Gravningen K."/>
            <person name="Depoorter E."/>
            <person name="Vandamme P."/>
            <person name="Bertelsen G."/>
        </authorList>
    </citation>
    <scope>NUCLEOTIDE SEQUENCE [LARGE SCALE GENOMIC DNA]</scope>
    <source>
        <strain evidence="3 6">51242556</strain>
    </source>
</reference>
<evidence type="ECO:0000313" key="3">
    <source>
        <dbReference type="EMBL" id="MBO1830986.1"/>
    </source>
</evidence>
<dbReference type="AlphaFoldDB" id="A0AAP1YA86"/>
<dbReference type="EMBL" id="JAGEMX010000005">
    <property type="protein sequence ID" value="MBO1830986.1"/>
    <property type="molecule type" value="Genomic_DNA"/>
</dbReference>
<dbReference type="EMBL" id="CP090642">
    <property type="protein sequence ID" value="WFN22264.1"/>
    <property type="molecule type" value="Genomic_DNA"/>
</dbReference>
<dbReference type="Pfam" id="PF13503">
    <property type="entry name" value="DUF4123"/>
    <property type="match status" value="1"/>
</dbReference>
<protein>
    <submittedName>
        <fullName evidence="2">DUF4123 domain-containing protein</fullName>
    </submittedName>
</protein>
<dbReference type="InterPro" id="IPR025391">
    <property type="entry name" value="DUF4123"/>
</dbReference>
<gene>
    <name evidence="3" type="ORF">J4M89_16565</name>
    <name evidence="2" type="ORF">JIN94_15025</name>
    <name evidence="4" type="ORF">LXE91_36850</name>
</gene>
<accession>A0AAP1YA86</accession>
<evidence type="ECO:0000313" key="5">
    <source>
        <dbReference type="Proteomes" id="UP000611459"/>
    </source>
</evidence>
<name>A0AAP1YA86_9BURK</name>
<dbReference type="Proteomes" id="UP001220209">
    <property type="component" value="Chromosome 3"/>
</dbReference>
<reference evidence="4 7" key="3">
    <citation type="submission" date="2021-12" db="EMBL/GenBank/DDBJ databases">
        <title>Genomic and phenotypic characterization of three Burkholderia contaminans isolates recovered from different sources.</title>
        <authorList>
            <person name="Lopez De Volder A."/>
            <person name="Fan Y."/>
            <person name="Nunvar J."/>
            <person name="Herrera T."/>
            <person name="Timp W."/>
            <person name="Degrossi J."/>
        </authorList>
    </citation>
    <scope>NUCLEOTIDE SEQUENCE [LARGE SCALE GENOMIC DNA]</scope>
    <source>
        <strain evidence="4 7">LMG 23361</strain>
    </source>
</reference>
<proteinExistence type="predicted"/>